<dbReference type="RefSeq" id="WP_007702669.1">
    <property type="nucleotide sequence ID" value="NZ_AOIQ01000017.1"/>
</dbReference>
<keyword evidence="4" id="KW-1185">Reference proteome</keyword>
<keyword evidence="2" id="KW-0472">Membrane</keyword>
<gene>
    <name evidence="3" type="ORF">C479_11830</name>
</gene>
<evidence type="ECO:0000256" key="2">
    <source>
        <dbReference type="SAM" id="Phobius"/>
    </source>
</evidence>
<proteinExistence type="predicted"/>
<evidence type="ECO:0000256" key="1">
    <source>
        <dbReference type="SAM" id="MobiDB-lite"/>
    </source>
</evidence>
<accession>M0BF59</accession>
<dbReference type="EMBL" id="AOIQ01000017">
    <property type="protein sequence ID" value="ELZ09506.1"/>
    <property type="molecule type" value="Genomic_DNA"/>
</dbReference>
<reference evidence="3 4" key="1">
    <citation type="journal article" date="2014" name="PLoS Genet.">
        <title>Phylogenetically driven sequencing of extremely halophilic archaea reveals strategies for static and dynamic osmo-response.</title>
        <authorList>
            <person name="Becker E.A."/>
            <person name="Seitzer P.M."/>
            <person name="Tritt A."/>
            <person name="Larsen D."/>
            <person name="Krusor M."/>
            <person name="Yao A.I."/>
            <person name="Wu D."/>
            <person name="Madern D."/>
            <person name="Eisen J.A."/>
            <person name="Darling A.E."/>
            <person name="Facciotti M.T."/>
        </authorList>
    </citation>
    <scope>NUCLEOTIDE SEQUENCE [LARGE SCALE GENOMIC DNA]</scope>
    <source>
        <strain evidence="3 4">JCM 14624</strain>
    </source>
</reference>
<dbReference type="AlphaFoldDB" id="M0BF59"/>
<dbReference type="Proteomes" id="UP000011560">
    <property type="component" value="Unassembled WGS sequence"/>
</dbReference>
<protein>
    <submittedName>
        <fullName evidence="3">Uncharacterized protein</fullName>
    </submittedName>
</protein>
<feature type="transmembrane region" description="Helical" evidence="2">
    <location>
        <begin position="115"/>
        <end position="133"/>
    </location>
</feature>
<dbReference type="InterPro" id="IPR055693">
    <property type="entry name" value="DUF7269"/>
</dbReference>
<evidence type="ECO:0000313" key="3">
    <source>
        <dbReference type="EMBL" id="ELZ09506.1"/>
    </source>
</evidence>
<name>M0BF59_9EURY</name>
<dbReference type="OrthoDB" id="241451at2157"/>
<organism evidence="3 4">
    <name type="scientific">Halovivax asiaticus JCM 14624</name>
    <dbReference type="NCBI Taxonomy" id="1227490"/>
    <lineage>
        <taxon>Archaea</taxon>
        <taxon>Methanobacteriati</taxon>
        <taxon>Methanobacteriota</taxon>
        <taxon>Stenosarchaea group</taxon>
        <taxon>Halobacteria</taxon>
        <taxon>Halobacteriales</taxon>
        <taxon>Natrialbaceae</taxon>
        <taxon>Halovivax</taxon>
    </lineage>
</organism>
<feature type="compositionally biased region" description="Acidic residues" evidence="1">
    <location>
        <begin position="19"/>
        <end position="33"/>
    </location>
</feature>
<evidence type="ECO:0000313" key="4">
    <source>
        <dbReference type="Proteomes" id="UP000011560"/>
    </source>
</evidence>
<feature type="transmembrane region" description="Helical" evidence="2">
    <location>
        <begin position="88"/>
        <end position="109"/>
    </location>
</feature>
<feature type="region of interest" description="Disordered" evidence="1">
    <location>
        <begin position="258"/>
        <end position="293"/>
    </location>
</feature>
<keyword evidence="2" id="KW-0812">Transmembrane</keyword>
<feature type="region of interest" description="Disordered" evidence="1">
    <location>
        <begin position="1"/>
        <end position="75"/>
    </location>
</feature>
<dbReference type="Pfam" id="PF23933">
    <property type="entry name" value="DUF7269"/>
    <property type="match status" value="1"/>
</dbReference>
<dbReference type="STRING" id="1227490.C479_11830"/>
<sequence>MSERGTTDAESGAPTAVDETTDADEASETEGALDDGHGEGGWTGPEAVATDEDGRTGSGAGTTDEGDWTDSRVGVADEDRGGLGRLPIIGLALLVAGIVLFISPSVAVLETDNRLLVAGVATVTIVFGLFSAADQRVTNARLWQPRDPEPGTQLPVPGDAFETLPQHEFRDRIRTRAVVSLVDATGLSSTAAEERIDDGSWTNDRLAAAAISEDVRPPLRSRLRARLTRSDIDDRERKRVMDEIASLRDGNRKLDVAVGEARSAANESRRATDETGQPPDGANEVTNGEVRES</sequence>
<comment type="caution">
    <text evidence="3">The sequence shown here is derived from an EMBL/GenBank/DDBJ whole genome shotgun (WGS) entry which is preliminary data.</text>
</comment>
<keyword evidence="2" id="KW-1133">Transmembrane helix</keyword>